<proteinExistence type="inferred from homology"/>
<evidence type="ECO:0000313" key="8">
    <source>
        <dbReference type="EMBL" id="SHG23930.1"/>
    </source>
</evidence>
<organism evidence="8 9">
    <name type="scientific">Desulfacinum infernum DSM 9756</name>
    <dbReference type="NCBI Taxonomy" id="1121391"/>
    <lineage>
        <taxon>Bacteria</taxon>
        <taxon>Pseudomonadati</taxon>
        <taxon>Thermodesulfobacteriota</taxon>
        <taxon>Syntrophobacteria</taxon>
        <taxon>Syntrophobacterales</taxon>
        <taxon>Syntrophobacteraceae</taxon>
        <taxon>Desulfacinum</taxon>
    </lineage>
</organism>
<keyword evidence="3 5" id="KW-0012">Acyltransferase</keyword>
<dbReference type="PIRSF" id="PIRSF000429">
    <property type="entry name" value="Ac-CoA_Ac_transf"/>
    <property type="match status" value="1"/>
</dbReference>
<dbReference type="FunFam" id="3.40.47.10:FF:000010">
    <property type="entry name" value="Acetyl-CoA acetyltransferase (Thiolase)"/>
    <property type="match status" value="1"/>
</dbReference>
<evidence type="ECO:0000256" key="1">
    <source>
        <dbReference type="ARBA" id="ARBA00010982"/>
    </source>
</evidence>
<feature type="active site" description="Proton acceptor" evidence="4">
    <location>
        <position position="386"/>
    </location>
</feature>
<gene>
    <name evidence="8" type="ORF">SAMN02745206_03528</name>
</gene>
<dbReference type="EMBL" id="FQVB01000052">
    <property type="protein sequence ID" value="SHG23930.1"/>
    <property type="molecule type" value="Genomic_DNA"/>
</dbReference>
<dbReference type="PANTHER" id="PTHR18919">
    <property type="entry name" value="ACETYL-COA C-ACYLTRANSFERASE"/>
    <property type="match status" value="1"/>
</dbReference>
<dbReference type="Gene3D" id="3.40.47.10">
    <property type="match status" value="2"/>
</dbReference>
<dbReference type="Pfam" id="PF02803">
    <property type="entry name" value="Thiolase_C"/>
    <property type="match status" value="1"/>
</dbReference>
<dbReference type="AlphaFoldDB" id="A0A1M5I7K2"/>
<comment type="similarity">
    <text evidence="1 5">Belongs to the thiolase-like superfamily. Thiolase family.</text>
</comment>
<dbReference type="CDD" id="cd00751">
    <property type="entry name" value="thiolase"/>
    <property type="match status" value="1"/>
</dbReference>
<feature type="active site" description="Acyl-thioester intermediate" evidence="4">
    <location>
        <position position="92"/>
    </location>
</feature>
<dbReference type="OrthoDB" id="4565318at2"/>
<evidence type="ECO:0000256" key="4">
    <source>
        <dbReference type="PIRSR" id="PIRSR000429-1"/>
    </source>
</evidence>
<protein>
    <submittedName>
        <fullName evidence="8">Acetyl-CoA C-acetyltransferase</fullName>
    </submittedName>
</protein>
<dbReference type="STRING" id="1121391.SAMN02745206_03528"/>
<feature type="active site" description="Proton acceptor" evidence="4">
    <location>
        <position position="356"/>
    </location>
</feature>
<dbReference type="Pfam" id="PF00108">
    <property type="entry name" value="Thiolase_N"/>
    <property type="match status" value="1"/>
</dbReference>
<feature type="domain" description="Thiolase N-terminal" evidence="6">
    <location>
        <begin position="7"/>
        <end position="269"/>
    </location>
</feature>
<name>A0A1M5I7K2_9BACT</name>
<feature type="domain" description="Thiolase C-terminal" evidence="7">
    <location>
        <begin position="278"/>
        <end position="398"/>
    </location>
</feature>
<accession>A0A1M5I7K2</accession>
<dbReference type="SUPFAM" id="SSF53901">
    <property type="entry name" value="Thiolase-like"/>
    <property type="match status" value="2"/>
</dbReference>
<dbReference type="InterPro" id="IPR020616">
    <property type="entry name" value="Thiolase_N"/>
</dbReference>
<evidence type="ECO:0000256" key="3">
    <source>
        <dbReference type="ARBA" id="ARBA00023315"/>
    </source>
</evidence>
<evidence type="ECO:0000259" key="7">
    <source>
        <dbReference type="Pfam" id="PF02803"/>
    </source>
</evidence>
<reference evidence="9" key="1">
    <citation type="submission" date="2016-11" db="EMBL/GenBank/DDBJ databases">
        <authorList>
            <person name="Varghese N."/>
            <person name="Submissions S."/>
        </authorList>
    </citation>
    <scope>NUCLEOTIDE SEQUENCE [LARGE SCALE GENOMIC DNA]</scope>
    <source>
        <strain evidence="9">DSM 9756</strain>
    </source>
</reference>
<dbReference type="InterPro" id="IPR020610">
    <property type="entry name" value="Thiolase_AS"/>
</dbReference>
<keyword evidence="2 5" id="KW-0808">Transferase</keyword>
<evidence type="ECO:0000259" key="6">
    <source>
        <dbReference type="Pfam" id="PF00108"/>
    </source>
</evidence>
<dbReference type="PROSITE" id="PS00099">
    <property type="entry name" value="THIOLASE_3"/>
    <property type="match status" value="1"/>
</dbReference>
<evidence type="ECO:0000256" key="2">
    <source>
        <dbReference type="ARBA" id="ARBA00022679"/>
    </source>
</evidence>
<dbReference type="InterPro" id="IPR020617">
    <property type="entry name" value="Thiolase_C"/>
</dbReference>
<sequence>MSHDRDVVIVSAARTPIGKFGGSLKDVRASSLLALVMKEVLKRAGNPDPSILDEVVTGDCAQCFDEANTARTAMLKAGLPVEIPAHTIQRQCASSMQALAAATQMIKAGDADVVLVGGVESMSSAPYYLPNARWGMRLMNHEVVDSVWEMLHSGSRLLGNPMIMGQTAENLAEKYGISRQEQDEVALRSHHNAETAIKEGRFKDQIVPVEIPGPKGKTAVFEQDEHPRFGLTMDDLAKLKPVFKKDGTVTAGNSSGLNDGAAAALVMTRAKAKEMGLEPLARIVATAAAGVEPEYMGYGPVPATDKVLKKAGMTLKDIQLIELNEAFAAQYIACERGIGFDRAIANVNGSGIGLGHPVGCTGLRIVISLAYEMARRDLSIGLATLCVGGGMGMATIVARD</sequence>
<dbReference type="RefSeq" id="WP_073041860.1">
    <property type="nucleotide sequence ID" value="NZ_FQVB01000052.1"/>
</dbReference>
<dbReference type="InterPro" id="IPR016039">
    <property type="entry name" value="Thiolase-like"/>
</dbReference>
<dbReference type="Proteomes" id="UP000184076">
    <property type="component" value="Unassembled WGS sequence"/>
</dbReference>
<dbReference type="GO" id="GO:0003988">
    <property type="term" value="F:acetyl-CoA C-acyltransferase activity"/>
    <property type="evidence" value="ECO:0007669"/>
    <property type="project" value="UniProtKB-ARBA"/>
</dbReference>
<evidence type="ECO:0000313" key="9">
    <source>
        <dbReference type="Proteomes" id="UP000184076"/>
    </source>
</evidence>
<evidence type="ECO:0000256" key="5">
    <source>
        <dbReference type="RuleBase" id="RU003557"/>
    </source>
</evidence>
<dbReference type="InterPro" id="IPR002155">
    <property type="entry name" value="Thiolase"/>
</dbReference>
<keyword evidence="9" id="KW-1185">Reference proteome</keyword>
<dbReference type="NCBIfam" id="TIGR01930">
    <property type="entry name" value="AcCoA-C-Actrans"/>
    <property type="match status" value="1"/>
</dbReference>
<dbReference type="PANTHER" id="PTHR18919:SF107">
    <property type="entry name" value="ACETYL-COA ACETYLTRANSFERASE, CYTOSOLIC"/>
    <property type="match status" value="1"/>
</dbReference>